<organism evidence="1">
    <name type="scientific">Siphoviridae sp. ct8HH20</name>
    <dbReference type="NCBI Taxonomy" id="2825359"/>
    <lineage>
        <taxon>Viruses</taxon>
        <taxon>Duplodnaviria</taxon>
        <taxon>Heunggongvirae</taxon>
        <taxon>Uroviricota</taxon>
        <taxon>Caudoviricetes</taxon>
    </lineage>
</organism>
<proteinExistence type="predicted"/>
<sequence>MNRNREPGRMDWALIIVLLLMTVAYMCKCWQVDQLVRMI</sequence>
<evidence type="ECO:0000313" key="1">
    <source>
        <dbReference type="EMBL" id="DAE14352.1"/>
    </source>
</evidence>
<name>A0A8S5Q5M5_9CAUD</name>
<reference evidence="1" key="1">
    <citation type="journal article" date="2021" name="Proc. Natl. Acad. Sci. U.S.A.">
        <title>A Catalog of Tens of Thousands of Viruses from Human Metagenomes Reveals Hidden Associations with Chronic Diseases.</title>
        <authorList>
            <person name="Tisza M.J."/>
            <person name="Buck C.B."/>
        </authorList>
    </citation>
    <scope>NUCLEOTIDE SEQUENCE</scope>
    <source>
        <strain evidence="1">Ct8HH20</strain>
    </source>
</reference>
<dbReference type="EMBL" id="BK015581">
    <property type="protein sequence ID" value="DAE14352.1"/>
    <property type="molecule type" value="Genomic_DNA"/>
</dbReference>
<protein>
    <submittedName>
        <fullName evidence="1">Uncharacterized protein</fullName>
    </submittedName>
</protein>
<accession>A0A8S5Q5M5</accession>